<organism evidence="2 3">
    <name type="scientific">Segniliparus rotundus (strain ATCC BAA-972 / CDC 1076 / CIP 108378 / DSM 44985 / JCM 13578)</name>
    <dbReference type="NCBI Taxonomy" id="640132"/>
    <lineage>
        <taxon>Bacteria</taxon>
        <taxon>Bacillati</taxon>
        <taxon>Actinomycetota</taxon>
        <taxon>Actinomycetes</taxon>
        <taxon>Mycobacteriales</taxon>
        <taxon>Segniliparaceae</taxon>
        <taxon>Segniliparus</taxon>
    </lineage>
</organism>
<dbReference type="Gene3D" id="3.90.1200.10">
    <property type="match status" value="1"/>
</dbReference>
<dbReference type="CDD" id="cd05154">
    <property type="entry name" value="ACAD10_11_N-like"/>
    <property type="match status" value="1"/>
</dbReference>
<name>D6ZD03_SEGRD</name>
<dbReference type="eggNOG" id="COG3173">
    <property type="taxonomic scope" value="Bacteria"/>
</dbReference>
<dbReference type="KEGG" id="srt:Srot_2757"/>
<dbReference type="OrthoDB" id="3806873at2"/>
<evidence type="ECO:0000313" key="2">
    <source>
        <dbReference type="EMBL" id="ADG99190.1"/>
    </source>
</evidence>
<evidence type="ECO:0000259" key="1">
    <source>
        <dbReference type="Pfam" id="PF01636"/>
    </source>
</evidence>
<dbReference type="InterPro" id="IPR011009">
    <property type="entry name" value="Kinase-like_dom_sf"/>
</dbReference>
<dbReference type="Gene3D" id="3.30.200.20">
    <property type="entry name" value="Phosphorylase Kinase, domain 1"/>
    <property type="match status" value="1"/>
</dbReference>
<evidence type="ECO:0000313" key="3">
    <source>
        <dbReference type="Proteomes" id="UP000002247"/>
    </source>
</evidence>
<feature type="domain" description="Aminoglycoside phosphotransferase" evidence="1">
    <location>
        <begin position="37"/>
        <end position="271"/>
    </location>
</feature>
<accession>D6ZD03</accession>
<dbReference type="InterPro" id="IPR002575">
    <property type="entry name" value="Aminoglycoside_PTrfase"/>
</dbReference>
<dbReference type="PANTHER" id="PTHR47829">
    <property type="entry name" value="HYDROLASE, PUTATIVE (AFU_ORTHOLOGUE AFUA_1G12880)-RELATED"/>
    <property type="match status" value="1"/>
</dbReference>
<protein>
    <submittedName>
        <fullName evidence="2">Aminoglycoside phosphotransferase</fullName>
    </submittedName>
</protein>
<dbReference type="InterPro" id="IPR052898">
    <property type="entry name" value="ACAD10-like"/>
</dbReference>
<keyword evidence="2" id="KW-0808">Transferase</keyword>
<dbReference type="PANTHER" id="PTHR47829:SF1">
    <property type="entry name" value="HAD FAMILY PHOSPHATASE"/>
    <property type="match status" value="1"/>
</dbReference>
<gene>
    <name evidence="2" type="ordered locus">Srot_2757</name>
</gene>
<reference evidence="2 3" key="1">
    <citation type="journal article" date="2010" name="Stand. Genomic Sci.">
        <title>Complete genome sequence of Segniliparus rotundus type strain (CDC 1076).</title>
        <authorList>
            <person name="Sikorski J."/>
            <person name="Lapidus A."/>
            <person name="Copeland A."/>
            <person name="Misra M."/>
            <person name="Glavina Del Rio T."/>
            <person name="Nolan M."/>
            <person name="Lucas S."/>
            <person name="Chen F."/>
            <person name="Tice H."/>
            <person name="Cheng J.F."/>
            <person name="Jando M."/>
            <person name="Schneider S."/>
            <person name="Bruce D."/>
            <person name="Goodwin L."/>
            <person name="Pitluck S."/>
            <person name="Liolios K."/>
            <person name="Mikhailova N."/>
            <person name="Pati A."/>
            <person name="Ivanova N."/>
            <person name="Mavromatis K."/>
            <person name="Chen A."/>
            <person name="Palaniappan K."/>
            <person name="Chertkov O."/>
            <person name="Land M."/>
            <person name="Hauser L."/>
            <person name="Chang Y.J."/>
            <person name="Jeffries C.D."/>
            <person name="Brettin T."/>
            <person name="Detter J.C."/>
            <person name="Han C."/>
            <person name="Rohde M."/>
            <person name="Goker M."/>
            <person name="Bristow J."/>
            <person name="Eisen J.A."/>
            <person name="Markowitz V."/>
            <person name="Hugenholtz P."/>
            <person name="Kyrpides N.C."/>
            <person name="Klenk H.P."/>
        </authorList>
    </citation>
    <scope>NUCLEOTIDE SEQUENCE [LARGE SCALE GENOMIC DNA]</scope>
    <source>
        <strain evidence="3">ATCC BAA-972 / CDC 1076 / CIP 108378 / DSM 44985 / JCM 13578</strain>
    </source>
</reference>
<dbReference type="STRING" id="640132.Srot_2757"/>
<dbReference type="Proteomes" id="UP000002247">
    <property type="component" value="Chromosome"/>
</dbReference>
<dbReference type="Pfam" id="PF01636">
    <property type="entry name" value="APH"/>
    <property type="match status" value="1"/>
</dbReference>
<keyword evidence="3" id="KW-1185">Reference proteome</keyword>
<dbReference type="HOGENOM" id="CLU_007526_0_0_11"/>
<proteinExistence type="predicted"/>
<dbReference type="SUPFAM" id="SSF56112">
    <property type="entry name" value="Protein kinase-like (PK-like)"/>
    <property type="match status" value="1"/>
</dbReference>
<dbReference type="EMBL" id="CP001958">
    <property type="protein sequence ID" value="ADG99190.1"/>
    <property type="molecule type" value="Genomic_DNA"/>
</dbReference>
<sequence length="351" mass="40014">MGVEDQPAELRDEDRFDVEAVAAWLHERLPGLGGIPEVRQYPGGASNLTYLLRYPGRDLILRRPPAGRKAASAHDMKREFFVQQRLKPVYRYVPEVLALCEDDTVLGSQFYVMERLRGVILRRDLPAGASLAEAEARALSVRAVDSLIELHKVDPEQAGVRSLGKGDGYVSRQVSGWSRRYPAARTENVGDFEKVMRWLDRNQPEDVATVVLHNDFRLDNLVIDDLVSLNVIGVLDWEMSTLGDPLMDLGGALAYWTQADDDDTALRHRRQPTHLPGMLTRAQVLDYYVERTGFAPANWTFYEVFGLFRLAGIVQQIYFRYHNGQTTNPAFKDFWLFVNYLERRCENLLGI</sequence>
<dbReference type="AlphaFoldDB" id="D6ZD03"/>
<dbReference type="GO" id="GO:0016740">
    <property type="term" value="F:transferase activity"/>
    <property type="evidence" value="ECO:0007669"/>
    <property type="project" value="UniProtKB-KW"/>
</dbReference>
<dbReference type="RefSeq" id="WP_013139639.1">
    <property type="nucleotide sequence ID" value="NC_014168.1"/>
</dbReference>
<dbReference type="InterPro" id="IPR041726">
    <property type="entry name" value="ACAD10_11_N"/>
</dbReference>